<evidence type="ECO:0000256" key="1">
    <source>
        <dbReference type="SAM" id="MobiDB-lite"/>
    </source>
</evidence>
<dbReference type="GO" id="GO:0008157">
    <property type="term" value="F:protein phosphatase 1 binding"/>
    <property type="evidence" value="ECO:0007669"/>
    <property type="project" value="TreeGrafter"/>
</dbReference>
<accession>A0A8H7HB06</accession>
<organism evidence="3 4">
    <name type="scientific">Rhizoctonia solani</name>
    <dbReference type="NCBI Taxonomy" id="456999"/>
    <lineage>
        <taxon>Eukaryota</taxon>
        <taxon>Fungi</taxon>
        <taxon>Dikarya</taxon>
        <taxon>Basidiomycota</taxon>
        <taxon>Agaricomycotina</taxon>
        <taxon>Agaricomycetes</taxon>
        <taxon>Cantharellales</taxon>
        <taxon>Ceratobasidiaceae</taxon>
        <taxon>Rhizoctonia</taxon>
    </lineage>
</organism>
<feature type="compositionally biased region" description="Basic residues" evidence="1">
    <location>
        <begin position="133"/>
        <end position="142"/>
    </location>
</feature>
<dbReference type="GO" id="GO:0000164">
    <property type="term" value="C:protein phosphatase type 1 complex"/>
    <property type="evidence" value="ECO:0007669"/>
    <property type="project" value="TreeGrafter"/>
</dbReference>
<feature type="region of interest" description="Disordered" evidence="1">
    <location>
        <begin position="1"/>
        <end position="179"/>
    </location>
</feature>
<comment type="caution">
    <text evidence="3">The sequence shown here is derived from an EMBL/GenBank/DDBJ whole genome shotgun (WGS) entry which is preliminary data.</text>
</comment>
<feature type="compositionally biased region" description="Basic and acidic residues" evidence="1">
    <location>
        <begin position="100"/>
        <end position="109"/>
    </location>
</feature>
<feature type="region of interest" description="Disordered" evidence="1">
    <location>
        <begin position="196"/>
        <end position="228"/>
    </location>
</feature>
<sequence length="421" mass="46024">MRTSPTPTMRSSSHDPHHPPHLSMSFPALPTRTRSLSTPPRPTAGAGPKWLSSVLPTPPDSDNGEDTSEATPLRKRPTRHFSAFDFGFVPLVSTPDTQEQEEKQERCYEELEEEPEMSHPCVKLKDGRELRPLLKHRKRSASHHIPGSQKWNTAPSPESSSASLPQKDGSASPESHEHAHVHFSETLENVCVFDESAPAHDSDPTHTPLEPPRSRSPPKSPGIKTRQLRLPDTVIASPQHRAALGFTSSAEPSPTGSAPSTPGACPRDSMQLTLACDSSLPSAANAPTHGMFTTLGVGLSPDRESLTGVVRVRNVAFEKSVSVIYSTDDWNTQAEASARWTGAYRLGTESPEVPPRPEGYDDFEFRIPLKDMGIRGSAGSAVRAKILHFAVKYEVPGQGEWWDNRNGQNWTARFRAVNAGL</sequence>
<name>A0A8H7HB06_9AGAM</name>
<protein>
    <submittedName>
        <fullName evidence="3">Starch/carbohydrate-binding module (Family 53)</fullName>
    </submittedName>
</protein>
<dbReference type="InterPro" id="IPR050782">
    <property type="entry name" value="PP1_regulatory_subunit_3"/>
</dbReference>
<evidence type="ECO:0000313" key="4">
    <source>
        <dbReference type="Proteomes" id="UP000650582"/>
    </source>
</evidence>
<evidence type="ECO:0000313" key="3">
    <source>
        <dbReference type="EMBL" id="KAF8681218.1"/>
    </source>
</evidence>
<dbReference type="Proteomes" id="UP000650582">
    <property type="component" value="Unassembled WGS sequence"/>
</dbReference>
<dbReference type="InterPro" id="IPR038175">
    <property type="entry name" value="CBM21_dom_sf"/>
</dbReference>
<dbReference type="EMBL" id="JACYCC010000036">
    <property type="protein sequence ID" value="KAF8681218.1"/>
    <property type="molecule type" value="Genomic_DNA"/>
</dbReference>
<feature type="compositionally biased region" description="Low complexity" evidence="1">
    <location>
        <begin position="154"/>
        <end position="163"/>
    </location>
</feature>
<dbReference type="PROSITE" id="PS51159">
    <property type="entry name" value="CBM21"/>
    <property type="match status" value="1"/>
</dbReference>
<dbReference type="Gene3D" id="2.60.40.2440">
    <property type="entry name" value="Carbohydrate binding type-21 domain"/>
    <property type="match status" value="1"/>
</dbReference>
<dbReference type="PANTHER" id="PTHR12307">
    <property type="entry name" value="PROTEIN PHOSPHATASE 1 REGULATORY SUBUNIT"/>
    <property type="match status" value="1"/>
</dbReference>
<feature type="compositionally biased region" description="Low complexity" evidence="1">
    <location>
        <begin position="247"/>
        <end position="264"/>
    </location>
</feature>
<reference evidence="3" key="1">
    <citation type="submission" date="2020-09" db="EMBL/GenBank/DDBJ databases">
        <title>Comparative genome analyses of four rice-infecting Rhizoctonia solani isolates reveal extensive enrichment of homogalacturonan modification genes.</title>
        <authorList>
            <person name="Lee D.-Y."/>
            <person name="Jeon J."/>
            <person name="Kim K.-T."/>
            <person name="Cheong K."/>
            <person name="Song H."/>
            <person name="Choi G."/>
            <person name="Ko J."/>
            <person name="Opiyo S.O."/>
            <person name="Zuo S."/>
            <person name="Madhav S."/>
            <person name="Lee Y.-H."/>
            <person name="Wang G.-L."/>
        </authorList>
    </citation>
    <scope>NUCLEOTIDE SEQUENCE</scope>
    <source>
        <strain evidence="3">AG1-IA YN-7</strain>
    </source>
</reference>
<feature type="compositionally biased region" description="Low complexity" evidence="1">
    <location>
        <begin position="1"/>
        <end position="11"/>
    </location>
</feature>
<dbReference type="InterPro" id="IPR005036">
    <property type="entry name" value="CBM21_dom"/>
</dbReference>
<feature type="region of interest" description="Disordered" evidence="1">
    <location>
        <begin position="246"/>
        <end position="269"/>
    </location>
</feature>
<dbReference type="Pfam" id="PF03370">
    <property type="entry name" value="CBM_21"/>
    <property type="match status" value="1"/>
</dbReference>
<evidence type="ECO:0000259" key="2">
    <source>
        <dbReference type="PROSITE" id="PS51159"/>
    </source>
</evidence>
<proteinExistence type="predicted"/>
<gene>
    <name evidence="3" type="ORF">RHS04_03086</name>
</gene>
<feature type="domain" description="CBM21" evidence="2">
    <location>
        <begin position="285"/>
        <end position="413"/>
    </location>
</feature>
<dbReference type="PANTHER" id="PTHR12307:SF36">
    <property type="entry name" value="GLYCOGEN-BINDING SUBUNIT 76A"/>
    <property type="match status" value="1"/>
</dbReference>
<feature type="compositionally biased region" description="Basic and acidic residues" evidence="1">
    <location>
        <begin position="123"/>
        <end position="132"/>
    </location>
</feature>
<dbReference type="AlphaFoldDB" id="A0A8H7HB06"/>
<feature type="compositionally biased region" description="Pro residues" evidence="1">
    <location>
        <begin position="209"/>
        <end position="220"/>
    </location>
</feature>